<accession>A0A4U1CLB6</accession>
<dbReference type="OrthoDB" id="9757917at2"/>
<sequence>MVNWSVFETLPGSVTYNFEMLCRSLVWLNYARFGSFRALLNQPGIEFELILHNDCELGISKSHFGWQCKWYDLPRGKNLGKTRRDQIEDALTKSIAARPNLTDWVLWTRHPLTKTDQVWFYALSNTLKLQLWTSHEAEMLLNLNGEQLKRTYFGDLILTPEQLFAQHEQSVAPIKKRWFPQVHQEVDAERSLRRMLGSATAWDELIRLSENLREHHVEIDMRLGTVPEILKNLTGEFQMCILSFADQLKVVHDQLCEGNFLHLHQGISSEMVGQIKHISSFPRKARGARLQIGLIATDALADLYESAEVLSEVMDFLNTRLVGVVADAGGGKTQLAATLTAARDDRPAGILLLGRFLTHSSSLDSLASKVVINGNPVPSMQALVAALNAAAERAKCILPIVIDGLNEAEDPRDWKMLLCELEPILKNYPSVLLICTLRSGEQKRKGRRDDYYYDDRDDKKPKPFVQYSLPDDTITFEIPDFGDDVGDAMDSYFDYFKIKAQPDLLYGHLLTHPLTLRIFCEVTNPTREKWVGMEAVPRSLASLFERYVDQASKRIEELAPSHCRYLQADIINQLDTFGKLLWSARARSVNERQFRIEIGDEKNLWVNSAVNFMEQEGLLLRMPGKVAGDYEIIPTYDLLGGYLVAKYIISTNGRDTIGPWLTEATAENALGLEYSTQHPLREDIIRFLVALLPQFHGIQLWQVAKESLRGEALEQTLLLEPKYLDKSTLDAVVDAIKTSPTERNHYLGNLFEIHDAEKHPLNALFVDRVLSELHTGKRDLIWTEWLRRNEKLFQEDLDDVVSIWSKDLEKRTYSDHLKATWLMWELTSTSHKLRHKVTLALYWYGRGAIEHLFELTERSMSIDDPYVQERMLAASYGASMALMSKSGSTDFGSSILPRFAKKLHADFFGNDASNVTSHVLILDYARGIIELAHFTDKSLFSDGEMAKIHFLHPRTLKPKTKKLSDERKASREWPLGMDFENYVLGSLVEGRHNYDFKHVGYQKVRSQVLWRIFDLGWSFEEFSATDRKIANSRDSYDRNDGNKIDKVDRYGKKYSWIAYFEQLGLKKRSAEEKMEDIYLDRRESDADIDPCFPCPLPKEKIVDLDVLGSAEIPLQEWIKTGFIPDLGVYLQQNDLDGSSSSWVLLDGHIGQQDEHRGRSMFGFFRAFFVSKEDESELVTQLHKQRLGGRWLPEKAECNGAFAGEVPWSPHFRINGKRKLRFVLSENTIEVEELEDKFYLDGIGFEPSFLDSLKLSGINFSTGKEDKDLSDEELNRVEVRKEPILVPKVQQDFLNIPVLQPVCDLRTPGKTLFEDFTGGSTLTSELTDLLDVKTIPQSRDLRNSVGGRLTFQNSYQKKSFKNSERLFYLKKEILDALLDKLNMSLVWAVWGERELSLGQFEHWDRKNPGEDLAYADFKQIHVYARQSADDISGEK</sequence>
<reference evidence="1 2" key="1">
    <citation type="submission" date="2019-04" db="EMBL/GenBank/DDBJ databases">
        <title>Pedobacter sp. RP-3-22 sp. nov., isolated from Arctic soil.</title>
        <authorList>
            <person name="Dahal R.H."/>
            <person name="Kim D.-U."/>
        </authorList>
    </citation>
    <scope>NUCLEOTIDE SEQUENCE [LARGE SCALE GENOMIC DNA]</scope>
    <source>
        <strain evidence="1 2">RP-3-22</strain>
    </source>
</reference>
<protein>
    <submittedName>
        <fullName evidence="1">Uncharacterized protein</fullName>
    </submittedName>
</protein>
<gene>
    <name evidence="1" type="ORF">FA048_12855</name>
</gene>
<dbReference type="EMBL" id="SWBR01000003">
    <property type="protein sequence ID" value="TKC08047.1"/>
    <property type="molecule type" value="Genomic_DNA"/>
</dbReference>
<name>A0A4U1CLB6_9SPHI</name>
<comment type="caution">
    <text evidence="1">The sequence shown here is derived from an EMBL/GenBank/DDBJ whole genome shotgun (WGS) entry which is preliminary data.</text>
</comment>
<keyword evidence="2" id="KW-1185">Reference proteome</keyword>
<evidence type="ECO:0000313" key="1">
    <source>
        <dbReference type="EMBL" id="TKC08047.1"/>
    </source>
</evidence>
<dbReference type="RefSeq" id="WP_136841627.1">
    <property type="nucleotide sequence ID" value="NZ_SWBR01000003.1"/>
</dbReference>
<dbReference type="Proteomes" id="UP000309488">
    <property type="component" value="Unassembled WGS sequence"/>
</dbReference>
<proteinExistence type="predicted"/>
<evidence type="ECO:0000313" key="2">
    <source>
        <dbReference type="Proteomes" id="UP000309488"/>
    </source>
</evidence>
<organism evidence="1 2">
    <name type="scientific">Pedobacter polaris</name>
    <dbReference type="NCBI Taxonomy" id="2571273"/>
    <lineage>
        <taxon>Bacteria</taxon>
        <taxon>Pseudomonadati</taxon>
        <taxon>Bacteroidota</taxon>
        <taxon>Sphingobacteriia</taxon>
        <taxon>Sphingobacteriales</taxon>
        <taxon>Sphingobacteriaceae</taxon>
        <taxon>Pedobacter</taxon>
    </lineage>
</organism>